<dbReference type="Proteomes" id="UP000769528">
    <property type="component" value="Unassembled WGS sequence"/>
</dbReference>
<evidence type="ECO:0000256" key="1">
    <source>
        <dbReference type="SAM" id="MobiDB-lite"/>
    </source>
</evidence>
<evidence type="ECO:0000313" key="3">
    <source>
        <dbReference type="Proteomes" id="UP000769528"/>
    </source>
</evidence>
<feature type="region of interest" description="Disordered" evidence="1">
    <location>
        <begin position="18"/>
        <end position="38"/>
    </location>
</feature>
<keyword evidence="3" id="KW-1185">Reference proteome</keyword>
<dbReference type="EMBL" id="JAEUBF010000264">
    <property type="protein sequence ID" value="KAH3679652.1"/>
    <property type="molecule type" value="Genomic_DNA"/>
</dbReference>
<dbReference type="GO" id="GO:0070124">
    <property type="term" value="P:mitochondrial translational initiation"/>
    <property type="evidence" value="ECO:0007669"/>
    <property type="project" value="TreeGrafter"/>
</dbReference>
<gene>
    <name evidence="2" type="ORF">WICMUC_000792</name>
</gene>
<protein>
    <submittedName>
        <fullName evidence="2">Uncharacterized protein</fullName>
    </submittedName>
</protein>
<dbReference type="GO" id="GO:0005763">
    <property type="term" value="C:mitochondrial small ribosomal subunit"/>
    <property type="evidence" value="ECO:0007669"/>
    <property type="project" value="TreeGrafter"/>
</dbReference>
<dbReference type="GO" id="GO:0003735">
    <property type="term" value="F:structural constituent of ribosome"/>
    <property type="evidence" value="ECO:0007669"/>
    <property type="project" value="TreeGrafter"/>
</dbReference>
<reference evidence="2" key="2">
    <citation type="submission" date="2021-01" db="EMBL/GenBank/DDBJ databases">
        <authorList>
            <person name="Schikora-Tamarit M.A."/>
        </authorList>
    </citation>
    <scope>NUCLEOTIDE SEQUENCE</scope>
    <source>
        <strain evidence="2">CBS6341</strain>
    </source>
</reference>
<dbReference type="PANTHER" id="PTHR28058">
    <property type="entry name" value="37S RIBOSOMAL PROTEIN MRP51, MITOCHONDRIAL"/>
    <property type="match status" value="1"/>
</dbReference>
<proteinExistence type="predicted"/>
<name>A0A9P8PWA9_9ASCO</name>
<reference evidence="2" key="1">
    <citation type="journal article" date="2021" name="Open Biol.">
        <title>Shared evolutionary footprints suggest mitochondrial oxidative damage underlies multiple complex I losses in fungi.</title>
        <authorList>
            <person name="Schikora-Tamarit M.A."/>
            <person name="Marcet-Houben M."/>
            <person name="Nosek J."/>
            <person name="Gabaldon T."/>
        </authorList>
    </citation>
    <scope>NUCLEOTIDE SEQUENCE</scope>
    <source>
        <strain evidence="2">CBS6341</strain>
    </source>
</reference>
<evidence type="ECO:0000313" key="2">
    <source>
        <dbReference type="EMBL" id="KAH3679652.1"/>
    </source>
</evidence>
<dbReference type="InterPro" id="IPR016712">
    <property type="entry name" value="Rbsml_bS1m-like"/>
</dbReference>
<accession>A0A9P8PWA9</accession>
<sequence length="343" mass="39042">MSEFSKLLKNSRFASLAKPLGKRKGNSHPTHQVVETRASSLHRQEWGLKYALPKKIKSRYITFNNADTMERIVDFETNGSDHWKRLRFQETGLVPKLDNSKQNPLFGSTSEQNNIVGVNREIENILNLPENLNRKDIQALKLVFKNLRDEFREYVKSQDIILLNKEKFKVDKFEKLARDFLKEYKLKSTVNKIESIETKRDEFKFNGFGGLSYNLKGRLSSTPNGIKDKKIITGRYIGADQQNTLVGIGGFTGVANKVLSKTQIQNIKSQGKELRESIVPFHLTEATIFKSGAVIVDAHLTSSASTSRLPNRSSRTRSNIETKDTDVVLKNLLDLLNSKKKNI</sequence>
<dbReference type="Pfam" id="PF11709">
    <property type="entry name" value="Mit_ribos_Mrp51"/>
    <property type="match status" value="1"/>
</dbReference>
<dbReference type="PANTHER" id="PTHR28058:SF1">
    <property type="entry name" value="SMALL RIBOSOMAL SUBUNIT PROTEIN BS1M"/>
    <property type="match status" value="1"/>
</dbReference>
<comment type="caution">
    <text evidence="2">The sequence shown here is derived from an EMBL/GenBank/DDBJ whole genome shotgun (WGS) entry which is preliminary data.</text>
</comment>
<dbReference type="OrthoDB" id="2735536at2759"/>
<dbReference type="AlphaFoldDB" id="A0A9P8PWA9"/>
<organism evidence="2 3">
    <name type="scientific">Wickerhamomyces mucosus</name>
    <dbReference type="NCBI Taxonomy" id="1378264"/>
    <lineage>
        <taxon>Eukaryota</taxon>
        <taxon>Fungi</taxon>
        <taxon>Dikarya</taxon>
        <taxon>Ascomycota</taxon>
        <taxon>Saccharomycotina</taxon>
        <taxon>Saccharomycetes</taxon>
        <taxon>Phaffomycetales</taxon>
        <taxon>Wickerhamomycetaceae</taxon>
        <taxon>Wickerhamomyces</taxon>
    </lineage>
</organism>